<dbReference type="PANTHER" id="PTHR33751:SF1">
    <property type="entry name" value="CBB3-TYPE CYTOCHROME C OXIDASE SUBUNIT FIXP"/>
    <property type="match status" value="1"/>
</dbReference>
<evidence type="ECO:0000313" key="7">
    <source>
        <dbReference type="EMBL" id="UOF01568.1"/>
    </source>
</evidence>
<evidence type="ECO:0000256" key="3">
    <source>
        <dbReference type="ARBA" id="ARBA00023004"/>
    </source>
</evidence>
<reference evidence="7" key="1">
    <citation type="submission" date="2022-03" db="EMBL/GenBank/DDBJ databases">
        <title>Genome Identification and Characterization of new species Bdellovibrio reynosense LBG001 sp. nov. from a Mexico soil sample.</title>
        <authorList>
            <person name="Camilli A."/>
            <person name="Ajao Y."/>
            <person name="Guo X."/>
        </authorList>
    </citation>
    <scope>NUCLEOTIDE SEQUENCE</scope>
    <source>
        <strain evidence="7">LBG001</strain>
    </source>
</reference>
<dbReference type="EMBL" id="CP093442">
    <property type="protein sequence ID" value="UOF01568.1"/>
    <property type="molecule type" value="Genomic_DNA"/>
</dbReference>
<sequence>MSDEKFHEYDGIIEHDNPLPTWWLWTFLLTIIFAFMYFLHYEIAGGPTLKDELKVAMAEIDKAQATAQSNVPVETEESLKAMFGKDEVLATGAEQYTAKCAACHGQELQGLVGPNLTDKFWLHGGTRMEVVKVITDGIPEKGMPPWGPVLKKPELYALAAYIFSKQGSNPAGAKAPQGQEIEGH</sequence>
<dbReference type="Proteomes" id="UP000830116">
    <property type="component" value="Chromosome"/>
</dbReference>
<protein>
    <submittedName>
        <fullName evidence="7">C-type cytochrome</fullName>
    </submittedName>
</protein>
<gene>
    <name evidence="7" type="ORF">MNR06_01195</name>
</gene>
<proteinExistence type="predicted"/>
<keyword evidence="3 4" id="KW-0408">Iron</keyword>
<keyword evidence="5" id="KW-0472">Membrane</keyword>
<keyword evidence="5" id="KW-1133">Transmembrane helix</keyword>
<evidence type="ECO:0000313" key="8">
    <source>
        <dbReference type="Proteomes" id="UP000830116"/>
    </source>
</evidence>
<dbReference type="InterPro" id="IPR032858">
    <property type="entry name" value="CcoP_N"/>
</dbReference>
<dbReference type="Gene3D" id="1.10.760.10">
    <property type="entry name" value="Cytochrome c-like domain"/>
    <property type="match status" value="1"/>
</dbReference>
<dbReference type="InterPro" id="IPR038414">
    <property type="entry name" value="CcoP_N_sf"/>
</dbReference>
<dbReference type="PROSITE" id="PS51007">
    <property type="entry name" value="CYTC"/>
    <property type="match status" value="1"/>
</dbReference>
<evidence type="ECO:0000256" key="2">
    <source>
        <dbReference type="ARBA" id="ARBA00022723"/>
    </source>
</evidence>
<keyword evidence="5" id="KW-0812">Transmembrane</keyword>
<dbReference type="InterPro" id="IPR050597">
    <property type="entry name" value="Cytochrome_c_Oxidase_Subunit"/>
</dbReference>
<name>A0ABY4C9A2_9BACT</name>
<dbReference type="Pfam" id="PF14715">
    <property type="entry name" value="FixP_N"/>
    <property type="match status" value="1"/>
</dbReference>
<organism evidence="7 8">
    <name type="scientific">Bdellovibrio reynosensis</name>
    <dbReference type="NCBI Taxonomy" id="2835041"/>
    <lineage>
        <taxon>Bacteria</taxon>
        <taxon>Pseudomonadati</taxon>
        <taxon>Bdellovibrionota</taxon>
        <taxon>Bdellovibrionia</taxon>
        <taxon>Bdellovibrionales</taxon>
        <taxon>Pseudobdellovibrionaceae</taxon>
        <taxon>Bdellovibrio</taxon>
    </lineage>
</organism>
<dbReference type="PANTHER" id="PTHR33751">
    <property type="entry name" value="CBB3-TYPE CYTOCHROME C OXIDASE SUBUNIT FIXP"/>
    <property type="match status" value="1"/>
</dbReference>
<keyword evidence="2 4" id="KW-0479">Metal-binding</keyword>
<dbReference type="InterPro" id="IPR009056">
    <property type="entry name" value="Cyt_c-like_dom"/>
</dbReference>
<feature type="transmembrane region" description="Helical" evidence="5">
    <location>
        <begin position="22"/>
        <end position="40"/>
    </location>
</feature>
<dbReference type="Pfam" id="PF13442">
    <property type="entry name" value="Cytochrome_CBB3"/>
    <property type="match status" value="1"/>
</dbReference>
<dbReference type="SUPFAM" id="SSF46626">
    <property type="entry name" value="Cytochrome c"/>
    <property type="match status" value="1"/>
</dbReference>
<dbReference type="Gene3D" id="6.10.280.130">
    <property type="match status" value="1"/>
</dbReference>
<accession>A0ABY4C9A2</accession>
<keyword evidence="1 4" id="KW-0349">Heme</keyword>
<evidence type="ECO:0000256" key="1">
    <source>
        <dbReference type="ARBA" id="ARBA00022617"/>
    </source>
</evidence>
<keyword evidence="8" id="KW-1185">Reference proteome</keyword>
<dbReference type="RefSeq" id="WP_243538032.1">
    <property type="nucleotide sequence ID" value="NZ_CP093442.1"/>
</dbReference>
<evidence type="ECO:0000256" key="5">
    <source>
        <dbReference type="SAM" id="Phobius"/>
    </source>
</evidence>
<evidence type="ECO:0000256" key="4">
    <source>
        <dbReference type="PROSITE-ProRule" id="PRU00433"/>
    </source>
</evidence>
<dbReference type="InterPro" id="IPR036909">
    <property type="entry name" value="Cyt_c-like_dom_sf"/>
</dbReference>
<evidence type="ECO:0000259" key="6">
    <source>
        <dbReference type="PROSITE" id="PS51007"/>
    </source>
</evidence>
<feature type="domain" description="Cytochrome c" evidence="6">
    <location>
        <begin position="87"/>
        <end position="166"/>
    </location>
</feature>